<accession>A0A0F9RA75</accession>
<reference evidence="1" key="1">
    <citation type="journal article" date="2015" name="Nature">
        <title>Complex archaea that bridge the gap between prokaryotes and eukaryotes.</title>
        <authorList>
            <person name="Spang A."/>
            <person name="Saw J.H."/>
            <person name="Jorgensen S.L."/>
            <person name="Zaremba-Niedzwiedzka K."/>
            <person name="Martijn J."/>
            <person name="Lind A.E."/>
            <person name="van Eijk R."/>
            <person name="Schleper C."/>
            <person name="Guy L."/>
            <person name="Ettema T.J."/>
        </authorList>
    </citation>
    <scope>NUCLEOTIDE SEQUENCE</scope>
</reference>
<dbReference type="EMBL" id="LAZR01003090">
    <property type="protein sequence ID" value="KKN22141.1"/>
    <property type="molecule type" value="Genomic_DNA"/>
</dbReference>
<comment type="caution">
    <text evidence="1">The sequence shown here is derived from an EMBL/GenBank/DDBJ whole genome shotgun (WGS) entry which is preliminary data.</text>
</comment>
<protein>
    <submittedName>
        <fullName evidence="1">Uncharacterized protein</fullName>
    </submittedName>
</protein>
<organism evidence="1">
    <name type="scientific">marine sediment metagenome</name>
    <dbReference type="NCBI Taxonomy" id="412755"/>
    <lineage>
        <taxon>unclassified sequences</taxon>
        <taxon>metagenomes</taxon>
        <taxon>ecological metagenomes</taxon>
    </lineage>
</organism>
<evidence type="ECO:0000313" key="1">
    <source>
        <dbReference type="EMBL" id="KKN22141.1"/>
    </source>
</evidence>
<dbReference type="AlphaFoldDB" id="A0A0F9RA75"/>
<sequence length="58" mass="6976">MPEVKINQTPEGINFIEFCPVHQIYDQVRQAIVETQWMFKIRDVRRIVCENCLQLINQ</sequence>
<proteinExistence type="predicted"/>
<gene>
    <name evidence="1" type="ORF">LCGC14_0918330</name>
</gene>
<name>A0A0F9RA75_9ZZZZ</name>